<keyword evidence="2" id="KW-0812">Transmembrane</keyword>
<proteinExistence type="predicted"/>
<sequence length="345" mass="40972">MMFDRHHHHHHYKHYSQQHHRHPQNYWFDYRLPYVWHSRTENHQNELLKANSNSNLLYNHQHRQLNKSRIGANSEPKYGSNQSTSSSTNSSISSSLISLTQQPLQQPLQINHKRKLISFAQPIQDKVRNPYCIRFGNCPSGWYDRFQQSQQQYQHRIQPNHHHRFQNLQQQSQAKNKTFKELQSYRFQPQSSYYWPYYYSHYYPQWLSSSAPTSTSNENVQHYPYYYSTASHHQHHHQFYPGGSMYQIQSASTAATANQTLPFIGKRDRKKSILVSNRLNKSLRTSSNDYLHNSQTRLITDQPRQRNNVGSSSSSSNIIFVFILIIILIVIGLLINFVWTIIINR</sequence>
<feature type="transmembrane region" description="Helical" evidence="2">
    <location>
        <begin position="318"/>
        <end position="342"/>
    </location>
</feature>
<evidence type="ECO:0000313" key="4">
    <source>
        <dbReference type="EnsemblMetazoa" id="KAF7492350.1"/>
    </source>
</evidence>
<dbReference type="EMBL" id="WVUK01000056">
    <property type="protein sequence ID" value="KAF7492350.1"/>
    <property type="molecule type" value="Genomic_DNA"/>
</dbReference>
<organism evidence="3">
    <name type="scientific">Sarcoptes scabiei</name>
    <name type="common">Itch mite</name>
    <name type="synonym">Acarus scabiei</name>
    <dbReference type="NCBI Taxonomy" id="52283"/>
    <lineage>
        <taxon>Eukaryota</taxon>
        <taxon>Metazoa</taxon>
        <taxon>Ecdysozoa</taxon>
        <taxon>Arthropoda</taxon>
        <taxon>Chelicerata</taxon>
        <taxon>Arachnida</taxon>
        <taxon>Acari</taxon>
        <taxon>Acariformes</taxon>
        <taxon>Sarcoptiformes</taxon>
        <taxon>Astigmata</taxon>
        <taxon>Psoroptidia</taxon>
        <taxon>Sarcoptoidea</taxon>
        <taxon>Sarcoptidae</taxon>
        <taxon>Sarcoptinae</taxon>
        <taxon>Sarcoptes</taxon>
    </lineage>
</organism>
<evidence type="ECO:0000256" key="2">
    <source>
        <dbReference type="SAM" id="Phobius"/>
    </source>
</evidence>
<keyword evidence="2" id="KW-1133">Transmembrane helix</keyword>
<keyword evidence="5" id="KW-1185">Reference proteome</keyword>
<dbReference type="AlphaFoldDB" id="A0A834R9J2"/>
<evidence type="ECO:0000313" key="5">
    <source>
        <dbReference type="Proteomes" id="UP000070412"/>
    </source>
</evidence>
<feature type="region of interest" description="Disordered" evidence="1">
    <location>
        <begin position="69"/>
        <end position="91"/>
    </location>
</feature>
<evidence type="ECO:0000313" key="3">
    <source>
        <dbReference type="EMBL" id="KAF7492350.1"/>
    </source>
</evidence>
<reference evidence="5" key="1">
    <citation type="journal article" date="2020" name="PLoS Negl. Trop. Dis.">
        <title>High-quality nuclear genome for Sarcoptes scabiei-A critical resource for a neglected parasite.</title>
        <authorList>
            <person name="Korhonen P.K."/>
            <person name="Gasser R.B."/>
            <person name="Ma G."/>
            <person name="Wang T."/>
            <person name="Stroehlein A.J."/>
            <person name="Young N.D."/>
            <person name="Ang C.S."/>
            <person name="Fernando D.D."/>
            <person name="Lu H.C."/>
            <person name="Taylor S."/>
            <person name="Reynolds S.L."/>
            <person name="Mofiz E."/>
            <person name="Najaraj S.H."/>
            <person name="Gowda H."/>
            <person name="Madugundu A."/>
            <person name="Renuse S."/>
            <person name="Holt D."/>
            <person name="Pandey A."/>
            <person name="Papenfuss A.T."/>
            <person name="Fischer K."/>
        </authorList>
    </citation>
    <scope>NUCLEOTIDE SEQUENCE [LARGE SCALE GENOMIC DNA]</scope>
</reference>
<name>A0A834R9J2_SARSC</name>
<protein>
    <submittedName>
        <fullName evidence="3 4">Uncharacterized protein</fullName>
    </submittedName>
</protein>
<reference evidence="3" key="2">
    <citation type="submission" date="2020-01" db="EMBL/GenBank/DDBJ databases">
        <authorList>
            <person name="Korhonen P.K.K."/>
            <person name="Guangxu M.G."/>
            <person name="Wang T.W."/>
            <person name="Stroehlein A.J.S."/>
            <person name="Young N.D."/>
            <person name="Ang C.-S.A."/>
            <person name="Fernando D.W.F."/>
            <person name="Lu H.L."/>
            <person name="Taylor S.T."/>
            <person name="Ehtesham M.E.M."/>
            <person name="Najaraj S.H.N."/>
            <person name="Harsha G.H.G."/>
            <person name="Madugundu A.M."/>
            <person name="Renuse S.R."/>
            <person name="Holt D.H."/>
            <person name="Pandey A.P."/>
            <person name="Papenfuss A.P."/>
            <person name="Gasser R.B.G."/>
            <person name="Fischer K.F."/>
        </authorList>
    </citation>
    <scope>NUCLEOTIDE SEQUENCE</scope>
    <source>
        <strain evidence="3">SSS_KF_BRIS2020</strain>
    </source>
</reference>
<feature type="compositionally biased region" description="Low complexity" evidence="1">
    <location>
        <begin position="80"/>
        <end position="91"/>
    </location>
</feature>
<keyword evidence="2" id="KW-0472">Membrane</keyword>
<dbReference type="EnsemblMetazoa" id="SSS_5550s_mrna">
    <property type="protein sequence ID" value="KAF7492350.1"/>
    <property type="gene ID" value="SSS_5550"/>
</dbReference>
<reference evidence="4" key="3">
    <citation type="submission" date="2022-06" db="UniProtKB">
        <authorList>
            <consortium name="EnsemblMetazoa"/>
        </authorList>
    </citation>
    <scope>IDENTIFICATION</scope>
</reference>
<evidence type="ECO:0000256" key="1">
    <source>
        <dbReference type="SAM" id="MobiDB-lite"/>
    </source>
</evidence>
<dbReference type="Proteomes" id="UP000070412">
    <property type="component" value="Unassembled WGS sequence"/>
</dbReference>
<accession>A0A834R9J2</accession>
<gene>
    <name evidence="3" type="ORF">SSS_5550</name>
</gene>